<dbReference type="Proteomes" id="UP000005622">
    <property type="component" value="Unassembled WGS sequence"/>
</dbReference>
<dbReference type="PANTHER" id="PTHR13563">
    <property type="entry name" value="TRNA (GUANINE-9-) METHYLTRANSFERASE"/>
    <property type="match status" value="1"/>
</dbReference>
<sequence>MEEKEEKKRLSKKEKKELKYQRLKEKYKEKKTKRTKRKKAPENQVRSNYRIWIEVLGGSDLMTDKEMRSLCEQIRYVYAANRVAQNPVNLTVGNSTLLNGYLRQDIENWTNIQFRSKSIMDMAEDKVAREDYKVAREDYKAVREEEGAEEGLKAEGVEESLKPEGAKMTSETKPEDKPENNPEDNPESDKPESTKNHNNLETKDPLDGSIDGPVDISDIVVLTADAEEELTEMEEGTIYVIGGLVDRNRHKGYTERRFKESFRTARLPIEKKLNSSTVLSTLHVFNILLSYTHTQDWNAAIEEHLPMRKQVKPEPAAETNSDKVEETKHSKE</sequence>
<organism evidence="11">
    <name type="scientific">Nematocida ausubeli (strain ATCC PRA-371 / ERTm2)</name>
    <name type="common">Nematode killer fungus</name>
    <dbReference type="NCBI Taxonomy" id="1913371"/>
    <lineage>
        <taxon>Eukaryota</taxon>
        <taxon>Fungi</taxon>
        <taxon>Fungi incertae sedis</taxon>
        <taxon>Microsporidia</taxon>
        <taxon>Nematocida</taxon>
    </lineage>
</organism>
<dbReference type="InterPro" id="IPR007356">
    <property type="entry name" value="tRNA_m1G_MeTrfase_euk"/>
</dbReference>
<evidence type="ECO:0000256" key="1">
    <source>
        <dbReference type="ARBA" id="ARBA00012797"/>
    </source>
</evidence>
<dbReference type="PANTHER" id="PTHR13563:SF13">
    <property type="entry name" value="TRNA METHYLTRANSFERASE 10 HOMOLOG A"/>
    <property type="match status" value="1"/>
</dbReference>
<feature type="compositionally biased region" description="Basic and acidic residues" evidence="9">
    <location>
        <begin position="1"/>
        <end position="28"/>
    </location>
</feature>
<evidence type="ECO:0000256" key="8">
    <source>
        <dbReference type="ARBA" id="ARBA00048434"/>
    </source>
</evidence>
<dbReference type="GO" id="GO:0005634">
    <property type="term" value="C:nucleus"/>
    <property type="evidence" value="ECO:0007669"/>
    <property type="project" value="TreeGrafter"/>
</dbReference>
<dbReference type="HOGENOM" id="CLU_858144_0_0_1"/>
<keyword evidence="3" id="KW-0489">Methyltransferase</keyword>
<feature type="region of interest" description="Disordered" evidence="9">
    <location>
        <begin position="141"/>
        <end position="212"/>
    </location>
</feature>
<evidence type="ECO:0000256" key="3">
    <source>
        <dbReference type="ARBA" id="ARBA00022603"/>
    </source>
</evidence>
<dbReference type="STRING" id="944018.H8ZEL7"/>
<protein>
    <recommendedName>
        <fullName evidence="2">tRNA (guanine(9)-N1)-methyltransferase</fullName>
        <ecNumber evidence="1">2.1.1.221</ecNumber>
    </recommendedName>
    <alternativeName>
        <fullName evidence="7">tRNA methyltransferase 10</fullName>
    </alternativeName>
    <alternativeName>
        <fullName evidence="6">tRNA(m1G9)-methyltransferase</fullName>
    </alternativeName>
</protein>
<feature type="compositionally biased region" description="Basic and acidic residues" evidence="9">
    <location>
        <begin position="320"/>
        <end position="332"/>
    </location>
</feature>
<feature type="region of interest" description="Disordered" evidence="9">
    <location>
        <begin position="1"/>
        <end position="42"/>
    </location>
</feature>
<accession>H8ZEL7</accession>
<dbReference type="InterPro" id="IPR038459">
    <property type="entry name" value="MT_TRM10-typ_sf"/>
</dbReference>
<feature type="region of interest" description="Disordered" evidence="9">
    <location>
        <begin position="308"/>
        <end position="332"/>
    </location>
</feature>
<evidence type="ECO:0000259" key="10">
    <source>
        <dbReference type="PROSITE" id="PS51675"/>
    </source>
</evidence>
<name>H8ZEL7_NEMA1</name>
<feature type="compositionally biased region" description="Basic and acidic residues" evidence="9">
    <location>
        <begin position="187"/>
        <end position="206"/>
    </location>
</feature>
<dbReference type="EMBL" id="JH604637">
    <property type="protein sequence ID" value="EHY64982.1"/>
    <property type="molecule type" value="Genomic_DNA"/>
</dbReference>
<evidence type="ECO:0000256" key="5">
    <source>
        <dbReference type="ARBA" id="ARBA00022691"/>
    </source>
</evidence>
<feature type="compositionally biased region" description="Basic and acidic residues" evidence="9">
    <location>
        <begin position="141"/>
        <end position="180"/>
    </location>
</feature>
<evidence type="ECO:0000313" key="11">
    <source>
        <dbReference type="EMBL" id="EHY64982.1"/>
    </source>
</evidence>
<dbReference type="InterPro" id="IPR028564">
    <property type="entry name" value="MT_TRM10-typ"/>
</dbReference>
<dbReference type="GO" id="GO:0052905">
    <property type="term" value="F:tRNA (guanosine(9)-N1)-methyltransferase activity"/>
    <property type="evidence" value="ECO:0007669"/>
    <property type="project" value="UniProtKB-EC"/>
</dbReference>
<dbReference type="GO" id="GO:0000049">
    <property type="term" value="F:tRNA binding"/>
    <property type="evidence" value="ECO:0007669"/>
    <property type="project" value="TreeGrafter"/>
</dbReference>
<dbReference type="Gene3D" id="3.40.1280.30">
    <property type="match status" value="1"/>
</dbReference>
<evidence type="ECO:0000256" key="9">
    <source>
        <dbReference type="SAM" id="MobiDB-lite"/>
    </source>
</evidence>
<dbReference type="PROSITE" id="PS51675">
    <property type="entry name" value="SAM_MT_TRM10"/>
    <property type="match status" value="1"/>
</dbReference>
<gene>
    <name evidence="11" type="ORF">NERG_02038</name>
</gene>
<evidence type="ECO:0000256" key="7">
    <source>
        <dbReference type="ARBA" id="ARBA00032166"/>
    </source>
</evidence>
<keyword evidence="5" id="KW-0949">S-adenosyl-L-methionine</keyword>
<evidence type="ECO:0000256" key="2">
    <source>
        <dbReference type="ARBA" id="ARBA00020451"/>
    </source>
</evidence>
<dbReference type="GO" id="GO:0002939">
    <property type="term" value="P:tRNA N1-guanine methylation"/>
    <property type="evidence" value="ECO:0007669"/>
    <property type="project" value="TreeGrafter"/>
</dbReference>
<dbReference type="EC" id="2.1.1.221" evidence="1"/>
<comment type="catalytic activity">
    <reaction evidence="8">
        <text>guanosine(9) in tRNA + S-adenosyl-L-methionine = N(1)-methylguanosine(9) in tRNA + S-adenosyl-L-homocysteine + H(+)</text>
        <dbReference type="Rhea" id="RHEA:43156"/>
        <dbReference type="Rhea" id="RHEA-COMP:10367"/>
        <dbReference type="Rhea" id="RHEA-COMP:10368"/>
        <dbReference type="ChEBI" id="CHEBI:15378"/>
        <dbReference type="ChEBI" id="CHEBI:57856"/>
        <dbReference type="ChEBI" id="CHEBI:59789"/>
        <dbReference type="ChEBI" id="CHEBI:73542"/>
        <dbReference type="ChEBI" id="CHEBI:74269"/>
        <dbReference type="EC" id="2.1.1.221"/>
    </reaction>
</comment>
<evidence type="ECO:0000256" key="4">
    <source>
        <dbReference type="ARBA" id="ARBA00022679"/>
    </source>
</evidence>
<keyword evidence="4" id="KW-0808">Transferase</keyword>
<feature type="compositionally biased region" description="Basic residues" evidence="9">
    <location>
        <begin position="29"/>
        <end position="39"/>
    </location>
</feature>
<evidence type="ECO:0000256" key="6">
    <source>
        <dbReference type="ARBA" id="ARBA00031792"/>
    </source>
</evidence>
<dbReference type="AlphaFoldDB" id="H8ZEL7"/>
<reference evidence="11" key="1">
    <citation type="submission" date="2011-03" db="EMBL/GenBank/DDBJ databases">
        <title>The Genome Sequence of Nematocida sp1 strain ERTm2.</title>
        <authorList>
            <consortium name="The Broad Institute Genome Sequencing Platform"/>
            <consortium name="The Broad Institute Genome Sequencing Center for Infectious Disease"/>
            <person name="Cuomo C."/>
            <person name="Troemel E."/>
            <person name="Young S.K."/>
            <person name="Zeng Q."/>
            <person name="Gargeya S."/>
            <person name="Fitzgerald M."/>
            <person name="Haas B."/>
            <person name="Abouelleil A."/>
            <person name="Alvarado L."/>
            <person name="Arachchi H.M."/>
            <person name="Berlin A."/>
            <person name="Brown A."/>
            <person name="Chapman S.B."/>
            <person name="Chen Z."/>
            <person name="Dunbar C."/>
            <person name="Freedman E."/>
            <person name="Gearin G."/>
            <person name="Gellesch M."/>
            <person name="Goldberg J."/>
            <person name="Griggs A."/>
            <person name="Gujja S."/>
            <person name="Heilman E.R."/>
            <person name="Heiman D."/>
            <person name="Howarth C."/>
            <person name="Larson L."/>
            <person name="Lui A."/>
            <person name="MacDonald P.J.P."/>
            <person name="Mehta T."/>
            <person name="Montmayeur A."/>
            <person name="Murphy C."/>
            <person name="Neiman D."/>
            <person name="Pearson M."/>
            <person name="Priest M."/>
            <person name="Roberts A."/>
            <person name="Saif S."/>
            <person name="Shea T."/>
            <person name="Shenoy N."/>
            <person name="Sisk P."/>
            <person name="Stolte C."/>
            <person name="Sykes S."/>
            <person name="White J."/>
            <person name="Yandava C."/>
            <person name="Wortman J."/>
            <person name="Nusbaum C."/>
            <person name="Birren B."/>
        </authorList>
    </citation>
    <scope>NUCLEOTIDE SEQUENCE</scope>
    <source>
        <strain evidence="11">ERTm2</strain>
    </source>
</reference>
<feature type="domain" description="SAM-dependent MTase TRM10-type" evidence="10">
    <location>
        <begin position="36"/>
        <end position="312"/>
    </location>
</feature>
<proteinExistence type="predicted"/>
<dbReference type="CDD" id="cd18089">
    <property type="entry name" value="SPOUT_Trm10-like"/>
    <property type="match status" value="1"/>
</dbReference>